<reference evidence="3 4" key="1">
    <citation type="journal article" date="2015" name="Genome Announc.">
        <title>Expanding the biotechnology potential of lactobacilli through comparative genomics of 213 strains and associated genera.</title>
        <authorList>
            <person name="Sun Z."/>
            <person name="Harris H.M."/>
            <person name="McCann A."/>
            <person name="Guo C."/>
            <person name="Argimon S."/>
            <person name="Zhang W."/>
            <person name="Yang X."/>
            <person name="Jeffery I.B."/>
            <person name="Cooney J.C."/>
            <person name="Kagawa T.F."/>
            <person name="Liu W."/>
            <person name="Song Y."/>
            <person name="Salvetti E."/>
            <person name="Wrobel A."/>
            <person name="Rasinkangas P."/>
            <person name="Parkhill J."/>
            <person name="Rea M.C."/>
            <person name="O'Sullivan O."/>
            <person name="Ritari J."/>
            <person name="Douillard F.P."/>
            <person name="Paul Ross R."/>
            <person name="Yang R."/>
            <person name="Briner A.E."/>
            <person name="Felis G.E."/>
            <person name="de Vos W.M."/>
            <person name="Barrangou R."/>
            <person name="Klaenhammer T.R."/>
            <person name="Caufield P.W."/>
            <person name="Cui Y."/>
            <person name="Zhang H."/>
            <person name="O'Toole P.W."/>
        </authorList>
    </citation>
    <scope>NUCLEOTIDE SEQUENCE [LARGE SCALE GENOMIC DNA]</scope>
    <source>
        <strain evidence="3 4">DSM 20634</strain>
    </source>
</reference>
<dbReference type="InterPro" id="IPR052380">
    <property type="entry name" value="Viral_DNA_packaging_terminase"/>
</dbReference>
<dbReference type="RefSeq" id="WP_057779468.1">
    <property type="nucleotide sequence ID" value="NZ_AYYY01000043.1"/>
</dbReference>
<dbReference type="OrthoDB" id="9768556at2"/>
<dbReference type="InterPro" id="IPR006437">
    <property type="entry name" value="Phage_terminase_lsu"/>
</dbReference>
<evidence type="ECO:0000259" key="1">
    <source>
        <dbReference type="Pfam" id="PF04466"/>
    </source>
</evidence>
<dbReference type="EMBL" id="AYYY01000043">
    <property type="protein sequence ID" value="KRM61041.1"/>
    <property type="molecule type" value="Genomic_DNA"/>
</dbReference>
<evidence type="ECO:0000259" key="2">
    <source>
        <dbReference type="Pfam" id="PF17288"/>
    </source>
</evidence>
<gene>
    <name evidence="3" type="ORF">FC26_GL002257</name>
</gene>
<organism evidence="3 4">
    <name type="scientific">Paucilactobacillus vaccinostercus DSM 20634</name>
    <dbReference type="NCBI Taxonomy" id="1423813"/>
    <lineage>
        <taxon>Bacteria</taxon>
        <taxon>Bacillati</taxon>
        <taxon>Bacillota</taxon>
        <taxon>Bacilli</taxon>
        <taxon>Lactobacillales</taxon>
        <taxon>Lactobacillaceae</taxon>
        <taxon>Paucilactobacillus</taxon>
    </lineage>
</organism>
<dbReference type="InterPro" id="IPR035413">
    <property type="entry name" value="Terminase_L_C"/>
</dbReference>
<evidence type="ECO:0000313" key="3">
    <source>
        <dbReference type="EMBL" id="KRM61041.1"/>
    </source>
</evidence>
<dbReference type="PANTHER" id="PTHR39184:SF1">
    <property type="entry name" value="PBSX PHAGE TERMINASE LARGE SUBUNIT"/>
    <property type="match status" value="1"/>
</dbReference>
<dbReference type="Gene3D" id="3.30.420.280">
    <property type="match status" value="1"/>
</dbReference>
<name>A0A0R2A1N2_9LACO</name>
<protein>
    <submittedName>
        <fullName evidence="3">Terminase large subunit phage</fullName>
    </submittedName>
</protein>
<dbReference type="STRING" id="1423813.FC26_GL002257"/>
<comment type="caution">
    <text evidence="3">The sequence shown here is derived from an EMBL/GenBank/DDBJ whole genome shotgun (WGS) entry which is preliminary data.</text>
</comment>
<feature type="domain" description="Phage terminase large subunit C-terminal" evidence="2">
    <location>
        <begin position="266"/>
        <end position="425"/>
    </location>
</feature>
<feature type="domain" description="Phage terminase large subunit N-terminal" evidence="1">
    <location>
        <begin position="26"/>
        <end position="232"/>
    </location>
</feature>
<dbReference type="InterPro" id="IPR035412">
    <property type="entry name" value="Terminase_L_N"/>
</dbReference>
<proteinExistence type="predicted"/>
<dbReference type="PANTHER" id="PTHR39184">
    <property type="match status" value="1"/>
</dbReference>
<accession>A0A0R2A1N2</accession>
<dbReference type="Proteomes" id="UP000051733">
    <property type="component" value="Unassembled WGS sequence"/>
</dbReference>
<dbReference type="NCBIfam" id="TIGR01547">
    <property type="entry name" value="phage_term_2"/>
    <property type="match status" value="1"/>
</dbReference>
<dbReference type="Gene3D" id="3.40.50.300">
    <property type="entry name" value="P-loop containing nucleotide triphosphate hydrolases"/>
    <property type="match status" value="1"/>
</dbReference>
<evidence type="ECO:0000313" key="4">
    <source>
        <dbReference type="Proteomes" id="UP000051733"/>
    </source>
</evidence>
<dbReference type="AlphaFoldDB" id="A0A0R2A1N2"/>
<dbReference type="Pfam" id="PF04466">
    <property type="entry name" value="Terminase_3"/>
    <property type="match status" value="1"/>
</dbReference>
<keyword evidence="4" id="KW-1185">Reference proteome</keyword>
<dbReference type="PATRIC" id="fig|1423813.3.peg.2299"/>
<dbReference type="InterPro" id="IPR027417">
    <property type="entry name" value="P-loop_NTPase"/>
</dbReference>
<sequence>MAEITINANNLINPHFDDVLYSDALNKVLKGGRGSTKSSVISLQLVIDFLDDPEANALIMRKVANTLELSVYEQIKWAIYELDVQDEFTFKKSPYRITHKSTGTAFYFSGVDDPQKLKSMIIAKGYIRWLWFEELAEFSDWAEVDAVRASFTRKKLPPGKHVITYYSYNPPKNPYDWINEWIKKRIGLANWYIDHSTYKNDTLGVLSQDYLDEIAVVAQNDPDYYAWMYLGKVIGLGTNIYNMSLFHKLKELPDDDELLNIYFSVDSGHETSATTEGCYGVTERGRVILLDTYYYSPSGKANKKAPSDLVEDLYAFEQHNIERWGLDPWKRSADSATADYALDNEYFKRYSIRWHHVAKTKKVAMIDHVQNLLAQGRFFYLDTEANEIFISEHRRYQWDEKTIESDDPRVIKEHDHTCDALQYFVLDNRRDLGLKW</sequence>
<dbReference type="Pfam" id="PF17288">
    <property type="entry name" value="Terminase_3C"/>
    <property type="match status" value="1"/>
</dbReference>